<evidence type="ECO:0000259" key="3">
    <source>
        <dbReference type="Pfam" id="PF05065"/>
    </source>
</evidence>
<keyword evidence="5" id="KW-1185">Reference proteome</keyword>
<feature type="domain" description="Phage capsid-like C-terminal" evidence="3">
    <location>
        <begin position="146"/>
        <end position="442"/>
    </location>
</feature>
<dbReference type="Gene3D" id="3.30.2320.10">
    <property type="entry name" value="hypothetical protein PF0899 domain"/>
    <property type="match status" value="1"/>
</dbReference>
<dbReference type="NCBIfam" id="TIGR01554">
    <property type="entry name" value="major_cap_HK97"/>
    <property type="match status" value="1"/>
</dbReference>
<evidence type="ECO:0000256" key="1">
    <source>
        <dbReference type="ARBA" id="ARBA00004328"/>
    </source>
</evidence>
<evidence type="ECO:0000313" key="4">
    <source>
        <dbReference type="EMBL" id="AUN31954.1"/>
    </source>
</evidence>
<proteinExistence type="predicted"/>
<feature type="region of interest" description="Disordered" evidence="2">
    <location>
        <begin position="63"/>
        <end position="91"/>
    </location>
</feature>
<dbReference type="Proteomes" id="UP000234752">
    <property type="component" value="Chromosome eg_2"/>
</dbReference>
<organism evidence="4 5">
    <name type="scientific">Niveispirillum cyanobacteriorum</name>
    <dbReference type="NCBI Taxonomy" id="1612173"/>
    <lineage>
        <taxon>Bacteria</taxon>
        <taxon>Pseudomonadati</taxon>
        <taxon>Pseudomonadota</taxon>
        <taxon>Alphaproteobacteria</taxon>
        <taxon>Rhodospirillales</taxon>
        <taxon>Azospirillaceae</taxon>
        <taxon>Niveispirillum</taxon>
    </lineage>
</organism>
<protein>
    <submittedName>
        <fullName evidence="4">Phage major capsid protein</fullName>
    </submittedName>
</protein>
<dbReference type="InterPro" id="IPR024455">
    <property type="entry name" value="Phage_capsid"/>
</dbReference>
<evidence type="ECO:0000256" key="2">
    <source>
        <dbReference type="SAM" id="MobiDB-lite"/>
    </source>
</evidence>
<dbReference type="Gene3D" id="3.30.2400.10">
    <property type="entry name" value="Major capsid protein gp5"/>
    <property type="match status" value="1"/>
</dbReference>
<accession>A0A2K9NFQ0</accession>
<dbReference type="Pfam" id="PF05065">
    <property type="entry name" value="Phage_capsid"/>
    <property type="match status" value="1"/>
</dbReference>
<dbReference type="AlphaFoldDB" id="A0A2K9NFQ0"/>
<gene>
    <name evidence="4" type="ORF">C0V82_16115</name>
</gene>
<dbReference type="InterPro" id="IPR054612">
    <property type="entry name" value="Phage_capsid-like_C"/>
</dbReference>
<evidence type="ECO:0000313" key="5">
    <source>
        <dbReference type="Proteomes" id="UP000234752"/>
    </source>
</evidence>
<dbReference type="EMBL" id="CP025612">
    <property type="protein sequence ID" value="AUN31954.1"/>
    <property type="molecule type" value="Genomic_DNA"/>
</dbReference>
<dbReference type="KEGG" id="ncb:C0V82_16115"/>
<comment type="subcellular location">
    <subcellularLocation>
        <location evidence="1">Virion</location>
    </subcellularLocation>
</comment>
<dbReference type="SUPFAM" id="SSF56563">
    <property type="entry name" value="Major capsid protein gp5"/>
    <property type="match status" value="1"/>
</dbReference>
<reference evidence="4 5" key="1">
    <citation type="submission" date="2017-12" db="EMBL/GenBank/DDBJ databases">
        <title>Genomes of bacteria within cyanobacterial aggregates.</title>
        <authorList>
            <person name="Cai H."/>
        </authorList>
    </citation>
    <scope>NUCLEOTIDE SEQUENCE [LARGE SCALE GENOMIC DNA]</scope>
    <source>
        <strain evidence="4 5">TH16</strain>
    </source>
</reference>
<name>A0A2K9NFQ0_9PROT</name>
<sequence length="448" mass="48216">MEMPVDINALRQERAKKYDALTAILDGATGGMTADQQTAFNAAEKAVQELDETIKAAERAQALRASRAVPSNTTTADDNRPADRVPATAAEKDEPGIGLARYTRAIVAAKGNLEQAHSWAAAQFGESNPVVLDLAAAMQTNDLGGGGIFVPERLSAEMIPLLYPRTVIRRKSRSVPLVGGTDTIPTVEKGINAYYIGEGDDITTDEPSFGAINFKEREIASLVPLSNKLLRLGRAGPAAAGVDKYVRDMMVDGFAQAEDTAFYRGAGTGAAPKGLVRFILASAKFNATGGQTPTAVQIDSDTRKMILALSLASIPMIDPAWLMHDRVFLFLQDLRDSNGNKVYPSLSEPTPTFRGYPVERFNRIPVNLSDGTNSDCTEIAFGDFSFSMVADSYQLRIDASDTASYKQGNTLVSAYSKNQTLIRGLAGHDYGVSRQAAFTLLQNCRWGS</sequence>